<comment type="caution">
    <text evidence="1">The sequence shown here is derived from an EMBL/GenBank/DDBJ whole genome shotgun (WGS) entry which is preliminary data.</text>
</comment>
<evidence type="ECO:0000313" key="1">
    <source>
        <dbReference type="EMBL" id="KAI0043154.1"/>
    </source>
</evidence>
<dbReference type="Proteomes" id="UP000814033">
    <property type="component" value="Unassembled WGS sequence"/>
</dbReference>
<reference evidence="1" key="1">
    <citation type="submission" date="2021-02" db="EMBL/GenBank/DDBJ databases">
        <authorList>
            <consortium name="DOE Joint Genome Institute"/>
            <person name="Ahrendt S."/>
            <person name="Looney B.P."/>
            <person name="Miyauchi S."/>
            <person name="Morin E."/>
            <person name="Drula E."/>
            <person name="Courty P.E."/>
            <person name="Chicoki N."/>
            <person name="Fauchery L."/>
            <person name="Kohler A."/>
            <person name="Kuo A."/>
            <person name="Labutti K."/>
            <person name="Pangilinan J."/>
            <person name="Lipzen A."/>
            <person name="Riley R."/>
            <person name="Andreopoulos W."/>
            <person name="He G."/>
            <person name="Johnson J."/>
            <person name="Barry K.W."/>
            <person name="Grigoriev I.V."/>
            <person name="Nagy L."/>
            <person name="Hibbett D."/>
            <person name="Henrissat B."/>
            <person name="Matheny P.B."/>
            <person name="Labbe J."/>
            <person name="Martin F."/>
        </authorList>
    </citation>
    <scope>NUCLEOTIDE SEQUENCE</scope>
    <source>
        <strain evidence="1">FP105234-sp</strain>
    </source>
</reference>
<keyword evidence="2" id="KW-1185">Reference proteome</keyword>
<organism evidence="1 2">
    <name type="scientific">Auriscalpium vulgare</name>
    <dbReference type="NCBI Taxonomy" id="40419"/>
    <lineage>
        <taxon>Eukaryota</taxon>
        <taxon>Fungi</taxon>
        <taxon>Dikarya</taxon>
        <taxon>Basidiomycota</taxon>
        <taxon>Agaricomycotina</taxon>
        <taxon>Agaricomycetes</taxon>
        <taxon>Russulales</taxon>
        <taxon>Auriscalpiaceae</taxon>
        <taxon>Auriscalpium</taxon>
    </lineage>
</organism>
<reference evidence="1" key="2">
    <citation type="journal article" date="2022" name="New Phytol.">
        <title>Evolutionary transition to the ectomycorrhizal habit in the genomes of a hyperdiverse lineage of mushroom-forming fungi.</title>
        <authorList>
            <person name="Looney B."/>
            <person name="Miyauchi S."/>
            <person name="Morin E."/>
            <person name="Drula E."/>
            <person name="Courty P.E."/>
            <person name="Kohler A."/>
            <person name="Kuo A."/>
            <person name="LaButti K."/>
            <person name="Pangilinan J."/>
            <person name="Lipzen A."/>
            <person name="Riley R."/>
            <person name="Andreopoulos W."/>
            <person name="He G."/>
            <person name="Johnson J."/>
            <person name="Nolan M."/>
            <person name="Tritt A."/>
            <person name="Barry K.W."/>
            <person name="Grigoriev I.V."/>
            <person name="Nagy L.G."/>
            <person name="Hibbett D."/>
            <person name="Henrissat B."/>
            <person name="Matheny P.B."/>
            <person name="Labbe J."/>
            <person name="Martin F.M."/>
        </authorList>
    </citation>
    <scope>NUCLEOTIDE SEQUENCE</scope>
    <source>
        <strain evidence="1">FP105234-sp</strain>
    </source>
</reference>
<sequence length="610" mass="66619">MSNAPNFNAEYDLIVAGGGTAAGVLVGRLLAAAPSLRILMLEAGPSTRDKDAHVQPGRFMDSFTSDSSTIKFHKSKPSEALAGRELDVPCGQCLGGGSSVNFLMYVCASKSDYDVWEKDFGNEGWGSQALIPLLKKTETYQPQPDAPTHGCDGPLKVSYGGQYTNVGKEFLDVTRAFDHSRQTNDIADPNDLETINVYTRWPKWIDGDTGRRSDVPHHFIYPQDSNPNLTVLTGVYVQRVIFDTDNRTSGAQFIWNPRFHPGANEEIHAVKATRLVVIAAGTFGSPGILERSGIGKTDVLERAGIHPRVELSGVGEGYQDHNFLCVPYKAAEEAETLDGIARNDSESIARASEQWKSTGKGLMAHSSLDAGFKMRPLASELDMLGPRFQRRWEDFYALKPDKPLLWIGVLSMSLLPPALAPLGKYFTMASFTTYPISRGSVHITHADNVDTPLNLTINYLEDMADVVPLMWAYKHTREIARRMPLFRGELAPFHPIFSSESGARVVENSDGPLDAPRRIQYTEDDDRVLKAYIRAQVTATAHGMGTCSMKPREQGGVVNHKLDVYGVSGLKVVDMSISPGNVGANTYSTALVIGEKAAIIVAEELGISGV</sequence>
<gene>
    <name evidence="1" type="ORF">FA95DRAFT_1609649</name>
</gene>
<dbReference type="EMBL" id="MU276031">
    <property type="protein sequence ID" value="KAI0043154.1"/>
    <property type="molecule type" value="Genomic_DNA"/>
</dbReference>
<protein>
    <submittedName>
        <fullName evidence="1">GMC oxidoreductase</fullName>
    </submittedName>
</protein>
<accession>A0ACB8RGW3</accession>
<proteinExistence type="predicted"/>
<evidence type="ECO:0000313" key="2">
    <source>
        <dbReference type="Proteomes" id="UP000814033"/>
    </source>
</evidence>
<name>A0ACB8RGW3_9AGAM</name>